<dbReference type="EMBL" id="JADNRY010000198">
    <property type="protein sequence ID" value="KAF9061521.1"/>
    <property type="molecule type" value="Genomic_DNA"/>
</dbReference>
<proteinExistence type="predicted"/>
<evidence type="ECO:0000313" key="1">
    <source>
        <dbReference type="EMBL" id="KAF9061521.1"/>
    </source>
</evidence>
<name>A0A9P5PAS5_9AGAR</name>
<organism evidence="1 2">
    <name type="scientific">Rhodocollybia butyracea</name>
    <dbReference type="NCBI Taxonomy" id="206335"/>
    <lineage>
        <taxon>Eukaryota</taxon>
        <taxon>Fungi</taxon>
        <taxon>Dikarya</taxon>
        <taxon>Basidiomycota</taxon>
        <taxon>Agaricomycotina</taxon>
        <taxon>Agaricomycetes</taxon>
        <taxon>Agaricomycetidae</taxon>
        <taxon>Agaricales</taxon>
        <taxon>Marasmiineae</taxon>
        <taxon>Omphalotaceae</taxon>
        <taxon>Rhodocollybia</taxon>
    </lineage>
</organism>
<comment type="caution">
    <text evidence="1">The sequence shown here is derived from an EMBL/GenBank/DDBJ whole genome shotgun (WGS) entry which is preliminary data.</text>
</comment>
<keyword evidence="2" id="KW-1185">Reference proteome</keyword>
<dbReference type="AlphaFoldDB" id="A0A9P5PAS5"/>
<reference evidence="1" key="1">
    <citation type="submission" date="2020-11" db="EMBL/GenBank/DDBJ databases">
        <authorList>
            <consortium name="DOE Joint Genome Institute"/>
            <person name="Ahrendt S."/>
            <person name="Riley R."/>
            <person name="Andreopoulos W."/>
            <person name="Labutti K."/>
            <person name="Pangilinan J."/>
            <person name="Ruiz-Duenas F.J."/>
            <person name="Barrasa J.M."/>
            <person name="Sanchez-Garcia M."/>
            <person name="Camarero S."/>
            <person name="Miyauchi S."/>
            <person name="Serrano A."/>
            <person name="Linde D."/>
            <person name="Babiker R."/>
            <person name="Drula E."/>
            <person name="Ayuso-Fernandez I."/>
            <person name="Pacheco R."/>
            <person name="Padilla G."/>
            <person name="Ferreira P."/>
            <person name="Barriuso J."/>
            <person name="Kellner H."/>
            <person name="Castanera R."/>
            <person name="Alfaro M."/>
            <person name="Ramirez L."/>
            <person name="Pisabarro A.G."/>
            <person name="Kuo A."/>
            <person name="Tritt A."/>
            <person name="Lipzen A."/>
            <person name="He G."/>
            <person name="Yan M."/>
            <person name="Ng V."/>
            <person name="Cullen D."/>
            <person name="Martin F."/>
            <person name="Rosso M.-N."/>
            <person name="Henrissat B."/>
            <person name="Hibbett D."/>
            <person name="Martinez A.T."/>
            <person name="Grigoriev I.V."/>
        </authorList>
    </citation>
    <scope>NUCLEOTIDE SEQUENCE</scope>
    <source>
        <strain evidence="1">AH 40177</strain>
    </source>
</reference>
<accession>A0A9P5PAS5</accession>
<sequence>MALPGTTWRNQPISCFPYTTTIESLNFPQVQNPNASKFRCPHKAEFEIYCTTIKSSSRRPMKFSKLPPIEAHAIAYAAVQWLLLVHRSAFVRMATKYDRTFAGEL</sequence>
<gene>
    <name evidence="1" type="ORF">BDP27DRAFT_1369551</name>
</gene>
<dbReference type="Proteomes" id="UP000772434">
    <property type="component" value="Unassembled WGS sequence"/>
</dbReference>
<evidence type="ECO:0000313" key="2">
    <source>
        <dbReference type="Proteomes" id="UP000772434"/>
    </source>
</evidence>
<protein>
    <submittedName>
        <fullName evidence="1">Uncharacterized protein</fullName>
    </submittedName>
</protein>